<dbReference type="PANTHER" id="PTHR35046:SF9">
    <property type="entry name" value="RNA-DIRECTED DNA POLYMERASE"/>
    <property type="match status" value="1"/>
</dbReference>
<dbReference type="CDD" id="cd00303">
    <property type="entry name" value="retropepsin_like"/>
    <property type="match status" value="1"/>
</dbReference>
<sequence length="177" mass="20555">MNKFQRLQQKDVSVEQYRQQMELYMMRACIREEEATTVARFLSGLDLEIRDQVELLPYMDLNIYSQEETTTCSSSESEDETRPQVSNVECNVLNKACSLIVDSGSWCNCCSIRLVKKLSLITMSHPRPYNLQLLNKDGEIVVNQQVKVKFSIGKYEDQFLCNIVPMEAYHILLGRPW</sequence>
<organism evidence="1 2">
    <name type="scientific">Cajanus cajan</name>
    <name type="common">Pigeon pea</name>
    <name type="synonym">Cajanus indicus</name>
    <dbReference type="NCBI Taxonomy" id="3821"/>
    <lineage>
        <taxon>Eukaryota</taxon>
        <taxon>Viridiplantae</taxon>
        <taxon>Streptophyta</taxon>
        <taxon>Embryophyta</taxon>
        <taxon>Tracheophyta</taxon>
        <taxon>Spermatophyta</taxon>
        <taxon>Magnoliopsida</taxon>
        <taxon>eudicotyledons</taxon>
        <taxon>Gunneridae</taxon>
        <taxon>Pentapetalae</taxon>
        <taxon>rosids</taxon>
        <taxon>fabids</taxon>
        <taxon>Fabales</taxon>
        <taxon>Fabaceae</taxon>
        <taxon>Papilionoideae</taxon>
        <taxon>50 kb inversion clade</taxon>
        <taxon>NPAAA clade</taxon>
        <taxon>indigoferoid/millettioid clade</taxon>
        <taxon>Phaseoleae</taxon>
        <taxon>Cajanus</taxon>
    </lineage>
</organism>
<dbReference type="Gramene" id="C.cajan_47496.t">
    <property type="protein sequence ID" value="C.cajan_47496.t"/>
    <property type="gene ID" value="C.cajan_47496"/>
</dbReference>
<dbReference type="EMBL" id="KQ485788">
    <property type="protein sequence ID" value="KYP31647.1"/>
    <property type="molecule type" value="Genomic_DNA"/>
</dbReference>
<evidence type="ECO:0000313" key="2">
    <source>
        <dbReference type="Proteomes" id="UP000075243"/>
    </source>
</evidence>
<dbReference type="Gene3D" id="2.40.70.10">
    <property type="entry name" value="Acid Proteases"/>
    <property type="match status" value="1"/>
</dbReference>
<dbReference type="PANTHER" id="PTHR35046">
    <property type="entry name" value="ZINC KNUCKLE (CCHC-TYPE) FAMILY PROTEIN"/>
    <property type="match status" value="1"/>
</dbReference>
<accession>A0A151QMW5</accession>
<dbReference type="Proteomes" id="UP000075243">
    <property type="component" value="Unassembled WGS sequence"/>
</dbReference>
<dbReference type="AlphaFoldDB" id="A0A151QMW5"/>
<dbReference type="InterPro" id="IPR021109">
    <property type="entry name" value="Peptidase_aspartic_dom_sf"/>
</dbReference>
<protein>
    <recommendedName>
        <fullName evidence="3">Retrotransposon gag domain-containing protein</fullName>
    </recommendedName>
</protein>
<evidence type="ECO:0000313" key="1">
    <source>
        <dbReference type="EMBL" id="KYP31647.1"/>
    </source>
</evidence>
<reference evidence="1" key="1">
    <citation type="journal article" date="2012" name="Nat. Biotechnol.">
        <title>Draft genome sequence of pigeonpea (Cajanus cajan), an orphan legume crop of resource-poor farmers.</title>
        <authorList>
            <person name="Varshney R.K."/>
            <person name="Chen W."/>
            <person name="Li Y."/>
            <person name="Bharti A.K."/>
            <person name="Saxena R.K."/>
            <person name="Schlueter J.A."/>
            <person name="Donoghue M.T."/>
            <person name="Azam S."/>
            <person name="Fan G."/>
            <person name="Whaley A.M."/>
            <person name="Farmer A.D."/>
            <person name="Sheridan J."/>
            <person name="Iwata A."/>
            <person name="Tuteja R."/>
            <person name="Penmetsa R.V."/>
            <person name="Wu W."/>
            <person name="Upadhyaya H.D."/>
            <person name="Yang S.P."/>
            <person name="Shah T."/>
            <person name="Saxena K.B."/>
            <person name="Michael T."/>
            <person name="McCombie W.R."/>
            <person name="Yang B."/>
            <person name="Zhang G."/>
            <person name="Yang H."/>
            <person name="Wang J."/>
            <person name="Spillane C."/>
            <person name="Cook D.R."/>
            <person name="May G.D."/>
            <person name="Xu X."/>
            <person name="Jackson S.A."/>
        </authorList>
    </citation>
    <scope>NUCLEOTIDE SEQUENCE [LARGE SCALE GENOMIC DNA]</scope>
</reference>
<name>A0A151QMW5_CAJCA</name>
<evidence type="ECO:0008006" key="3">
    <source>
        <dbReference type="Google" id="ProtNLM"/>
    </source>
</evidence>
<gene>
    <name evidence="1" type="ORF">KK1_047934</name>
</gene>
<keyword evidence="2" id="KW-1185">Reference proteome</keyword>
<proteinExistence type="predicted"/>